<keyword evidence="1" id="KW-1133">Transmembrane helix</keyword>
<dbReference type="AlphaFoldDB" id="A0A0P6WY35"/>
<dbReference type="Gene3D" id="2.60.40.2880">
    <property type="entry name" value="MmpS1-5, C-terminal soluble domain"/>
    <property type="match status" value="1"/>
</dbReference>
<protein>
    <submittedName>
        <fullName evidence="2">Uncharacterized protein</fullName>
    </submittedName>
</protein>
<feature type="transmembrane region" description="Helical" evidence="1">
    <location>
        <begin position="13"/>
        <end position="38"/>
    </location>
</feature>
<evidence type="ECO:0000313" key="2">
    <source>
        <dbReference type="EMBL" id="KPL71449.1"/>
    </source>
</evidence>
<name>A0A0P6WY35_9CHLR</name>
<proteinExistence type="predicted"/>
<dbReference type="EMBL" id="LGCL01000041">
    <property type="protein sequence ID" value="KPL71449.1"/>
    <property type="molecule type" value="Genomic_DNA"/>
</dbReference>
<keyword evidence="1" id="KW-0812">Transmembrane</keyword>
<keyword evidence="1" id="KW-0472">Membrane</keyword>
<sequence length="133" mass="14000">MSPSTAASKRSQIVLQVLALVVLCAVLAGLAVVFDIFAPTASEHLITMRVETSGGYAQITYKDATGKLLEAETVSTPWERSAVNPSGTQVYLTAANPTGSGSIQCALKLDRKEWKTDKAQFPDDSVACGGIVP</sequence>
<keyword evidence="3" id="KW-1185">Reference proteome</keyword>
<reference evidence="2 3" key="1">
    <citation type="submission" date="2015-07" db="EMBL/GenBank/DDBJ databases">
        <title>Genome sequence of Ornatilinea apprima DSM 23815.</title>
        <authorList>
            <person name="Hemp J."/>
            <person name="Ward L.M."/>
            <person name="Pace L.A."/>
            <person name="Fischer W.W."/>
        </authorList>
    </citation>
    <scope>NUCLEOTIDE SEQUENCE [LARGE SCALE GENOMIC DNA]</scope>
    <source>
        <strain evidence="2 3">P3M-1</strain>
    </source>
</reference>
<gene>
    <name evidence="2" type="ORF">ADN00_17340</name>
</gene>
<dbReference type="InterPro" id="IPR038468">
    <property type="entry name" value="MmpS_C"/>
</dbReference>
<dbReference type="RefSeq" id="WP_075064311.1">
    <property type="nucleotide sequence ID" value="NZ_LGCL01000041.1"/>
</dbReference>
<accession>A0A0P6WY35</accession>
<organism evidence="2 3">
    <name type="scientific">Ornatilinea apprima</name>
    <dbReference type="NCBI Taxonomy" id="1134406"/>
    <lineage>
        <taxon>Bacteria</taxon>
        <taxon>Bacillati</taxon>
        <taxon>Chloroflexota</taxon>
        <taxon>Anaerolineae</taxon>
        <taxon>Anaerolineales</taxon>
        <taxon>Anaerolineaceae</taxon>
        <taxon>Ornatilinea</taxon>
    </lineage>
</organism>
<evidence type="ECO:0000256" key="1">
    <source>
        <dbReference type="SAM" id="Phobius"/>
    </source>
</evidence>
<dbReference type="Proteomes" id="UP000050417">
    <property type="component" value="Unassembled WGS sequence"/>
</dbReference>
<dbReference type="OrthoDB" id="166510at2"/>
<comment type="caution">
    <text evidence="2">The sequence shown here is derived from an EMBL/GenBank/DDBJ whole genome shotgun (WGS) entry which is preliminary data.</text>
</comment>
<evidence type="ECO:0000313" key="3">
    <source>
        <dbReference type="Proteomes" id="UP000050417"/>
    </source>
</evidence>